<protein>
    <recommendedName>
        <fullName evidence="13">NB-ARC domain-containing protein</fullName>
    </recommendedName>
</protein>
<keyword evidence="12" id="KW-1185">Reference proteome</keyword>
<dbReference type="Pfam" id="PF18052">
    <property type="entry name" value="Rx_N"/>
    <property type="match status" value="1"/>
</dbReference>
<gene>
    <name evidence="11" type="ORF">QYE76_046281</name>
</gene>
<dbReference type="Proteomes" id="UP001231189">
    <property type="component" value="Unassembled WGS sequence"/>
</dbReference>
<dbReference type="PANTHER" id="PTHR23155">
    <property type="entry name" value="DISEASE RESISTANCE PROTEIN RP"/>
    <property type="match status" value="1"/>
</dbReference>
<evidence type="ECO:0000259" key="7">
    <source>
        <dbReference type="Pfam" id="PF00931"/>
    </source>
</evidence>
<dbReference type="EMBL" id="JAUUTY010000002">
    <property type="protein sequence ID" value="KAK1685433.1"/>
    <property type="molecule type" value="Genomic_DNA"/>
</dbReference>
<dbReference type="InterPro" id="IPR041118">
    <property type="entry name" value="Rx_N"/>
</dbReference>
<dbReference type="InterPro" id="IPR042197">
    <property type="entry name" value="Apaf_helical"/>
</dbReference>
<dbReference type="Pfam" id="PF25019">
    <property type="entry name" value="LRR_R13L1-DRL21"/>
    <property type="match status" value="1"/>
</dbReference>
<comment type="caution">
    <text evidence="11">The sequence shown here is derived from an EMBL/GenBank/DDBJ whole genome shotgun (WGS) entry which is preliminary data.</text>
</comment>
<evidence type="ECO:0000256" key="6">
    <source>
        <dbReference type="SAM" id="MobiDB-lite"/>
    </source>
</evidence>
<dbReference type="Gene3D" id="1.20.5.4130">
    <property type="match status" value="1"/>
</dbReference>
<dbReference type="Pfam" id="PF23559">
    <property type="entry name" value="WHD_DRP"/>
    <property type="match status" value="1"/>
</dbReference>
<dbReference type="SUPFAM" id="SSF52540">
    <property type="entry name" value="P-loop containing nucleoside triphosphate hydrolases"/>
    <property type="match status" value="1"/>
</dbReference>
<reference evidence="11" key="1">
    <citation type="submission" date="2023-07" db="EMBL/GenBank/DDBJ databases">
        <title>A chromosome-level genome assembly of Lolium multiflorum.</title>
        <authorList>
            <person name="Chen Y."/>
            <person name="Copetti D."/>
            <person name="Kolliker R."/>
            <person name="Studer B."/>
        </authorList>
    </citation>
    <scope>NUCLEOTIDE SEQUENCE</scope>
    <source>
        <strain evidence="11">02402/16</strain>
        <tissue evidence="11">Leaf</tissue>
    </source>
</reference>
<dbReference type="InterPro" id="IPR044974">
    <property type="entry name" value="Disease_R_plants"/>
</dbReference>
<keyword evidence="3" id="KW-0677">Repeat</keyword>
<keyword evidence="2" id="KW-0433">Leucine-rich repeat</keyword>
<feature type="domain" description="NB-ARC" evidence="7">
    <location>
        <begin position="301"/>
        <end position="473"/>
    </location>
</feature>
<evidence type="ECO:0000259" key="10">
    <source>
        <dbReference type="Pfam" id="PF25019"/>
    </source>
</evidence>
<dbReference type="Gene3D" id="3.80.10.10">
    <property type="entry name" value="Ribonuclease Inhibitor"/>
    <property type="match status" value="2"/>
</dbReference>
<evidence type="ECO:0000313" key="12">
    <source>
        <dbReference type="Proteomes" id="UP001231189"/>
    </source>
</evidence>
<dbReference type="AlphaFoldDB" id="A0AAD8TPN1"/>
<comment type="similarity">
    <text evidence="1">Belongs to the disease resistance NB-LRR family.</text>
</comment>
<dbReference type="Gene3D" id="1.10.8.430">
    <property type="entry name" value="Helical domain of apoptotic protease-activating factors"/>
    <property type="match status" value="1"/>
</dbReference>
<evidence type="ECO:0008006" key="13">
    <source>
        <dbReference type="Google" id="ProtNLM"/>
    </source>
</evidence>
<name>A0AAD8TPN1_LOLMU</name>
<dbReference type="InterPro" id="IPR036388">
    <property type="entry name" value="WH-like_DNA-bd_sf"/>
</dbReference>
<dbReference type="Pfam" id="PF00931">
    <property type="entry name" value="NB-ARC"/>
    <property type="match status" value="1"/>
</dbReference>
<dbReference type="InterPro" id="IPR058922">
    <property type="entry name" value="WHD_DRP"/>
</dbReference>
<feature type="domain" description="Disease resistance N-terminal" evidence="8">
    <location>
        <begin position="93"/>
        <end position="173"/>
    </location>
</feature>
<organism evidence="11 12">
    <name type="scientific">Lolium multiflorum</name>
    <name type="common">Italian ryegrass</name>
    <name type="synonym">Lolium perenne subsp. multiflorum</name>
    <dbReference type="NCBI Taxonomy" id="4521"/>
    <lineage>
        <taxon>Eukaryota</taxon>
        <taxon>Viridiplantae</taxon>
        <taxon>Streptophyta</taxon>
        <taxon>Embryophyta</taxon>
        <taxon>Tracheophyta</taxon>
        <taxon>Spermatophyta</taxon>
        <taxon>Magnoliopsida</taxon>
        <taxon>Liliopsida</taxon>
        <taxon>Poales</taxon>
        <taxon>Poaceae</taxon>
        <taxon>BOP clade</taxon>
        <taxon>Pooideae</taxon>
        <taxon>Poodae</taxon>
        <taxon>Poeae</taxon>
        <taxon>Poeae Chloroplast Group 2 (Poeae type)</taxon>
        <taxon>Loliodinae</taxon>
        <taxon>Loliinae</taxon>
        <taxon>Lolium</taxon>
    </lineage>
</organism>
<dbReference type="PANTHER" id="PTHR23155:SF1149">
    <property type="entry name" value="OS04G0620950 PROTEIN"/>
    <property type="match status" value="1"/>
</dbReference>
<sequence length="1048" mass="118531">MPHPRTCSQSLCGANTLVGDHRPTIPSSSGLIFAHGSPLAPWRVTLTGPQHTDTGLLLLLLLPLLCCSREMAGFVGTVVDAAIGWMVQSILGSFFTGQMEAWTREVGLDEDVEKLKFEMRNVEMVLAAAEGRRIDNKPLAQSLDDLSELLYDSEDVMDELDYYRLQQQIEQGNGSSVPSGFNPEGSHTSSSTPSSAFEFVYNATRQVTSWASCDRKRKREDEGPAHSTLLTIEVKHDISKRINRIVNHLCTIGNAVQRVLQLVIAHPITTPSESRIIARNARMTTSVLIESKVYGRDAERDMIIDLLINKGCNDLNVLPVVGIGGVGKTTLARYVYCDQRTTDHFDLQMWVCVSTDFTERRLTLEILEHGCKDRQEYENINNFNVLQEILLKYIRNKRFLLVLDDVWEDRDKSGWDELLAPLRHSQVSGCMILATTRRKSVAKLLGTMIEVELNGLDEQDFWLLFKAFAFGNEKYEGHPSLQSIGKQIAKALKGCPLAAQSVGALLNTCVSYKHWRTVQDKWKSLQEDADDILPILKISYDYLPVHLQRCFSFCSLFPEDYQFNGEKLVCAWISQNFVQCEDPTMRLEETGQQYLDRLVDLGFFQKVGLRYVMHDLMHELAGKVSSHECATIHGLKAEAIRPRVRHLSIITTAFDKDRGSFPTEMFEKVLQKIGPLPKLRTLMLFGRSSMSLLESLRTLCKEAKCLRLLNCFVTGADISSIISLLNPCHVRYLECVCVASTQTSLYRVYKYNVSPQALTRFYHLEVLDVGVSGNFVVPTDMHNLVNLRHLVSHEKVHRAIACVGKMTSLQELRFKVQNVGSFGTRQLQSMNVLVVLEISQLQNVKTKEEASGARLLDKEHLDKLSLSWEDSSMALQPETAKDVLEGLQPHENLKTLEITGYGGATSPTWLSGNFSVISLQILHLEKCKEWRILPTLEMPFLRKLALIRMLNVMEVAVPSLEELILTDMPKLEKCVGSYGMELTSHLKVLIIKNCPQLNECTHFQSYSSFDAEQKSWFPSLNKLSIEHCPQIMYNFVLNFVPVQYICEF</sequence>
<accession>A0AAD8TPN1</accession>
<evidence type="ECO:0000256" key="3">
    <source>
        <dbReference type="ARBA" id="ARBA00022737"/>
    </source>
</evidence>
<keyword evidence="4" id="KW-0547">Nucleotide-binding</keyword>
<evidence type="ECO:0000259" key="9">
    <source>
        <dbReference type="Pfam" id="PF23559"/>
    </source>
</evidence>
<dbReference type="InterPro" id="IPR027417">
    <property type="entry name" value="P-loop_NTPase"/>
</dbReference>
<evidence type="ECO:0000256" key="1">
    <source>
        <dbReference type="ARBA" id="ARBA00008894"/>
    </source>
</evidence>
<dbReference type="PRINTS" id="PR00364">
    <property type="entry name" value="DISEASERSIST"/>
</dbReference>
<evidence type="ECO:0000256" key="5">
    <source>
        <dbReference type="ARBA" id="ARBA00022821"/>
    </source>
</evidence>
<dbReference type="GO" id="GO:0043531">
    <property type="term" value="F:ADP binding"/>
    <property type="evidence" value="ECO:0007669"/>
    <property type="project" value="InterPro"/>
</dbReference>
<feature type="domain" description="R13L1/DRL21-like LRR repeat region" evidence="10">
    <location>
        <begin position="825"/>
        <end position="949"/>
    </location>
</feature>
<dbReference type="Gene3D" id="1.10.10.10">
    <property type="entry name" value="Winged helix-like DNA-binding domain superfamily/Winged helix DNA-binding domain"/>
    <property type="match status" value="1"/>
</dbReference>
<feature type="region of interest" description="Disordered" evidence="6">
    <location>
        <begin position="173"/>
        <end position="193"/>
    </location>
</feature>
<dbReference type="GO" id="GO:0098542">
    <property type="term" value="P:defense response to other organism"/>
    <property type="evidence" value="ECO:0007669"/>
    <property type="project" value="TreeGrafter"/>
</dbReference>
<feature type="domain" description="Disease resistance protein winged helix" evidence="9">
    <location>
        <begin position="556"/>
        <end position="621"/>
    </location>
</feature>
<proteinExistence type="inferred from homology"/>
<dbReference type="SUPFAM" id="SSF52058">
    <property type="entry name" value="L domain-like"/>
    <property type="match status" value="1"/>
</dbReference>
<evidence type="ECO:0000256" key="4">
    <source>
        <dbReference type="ARBA" id="ARBA00022741"/>
    </source>
</evidence>
<dbReference type="Gene3D" id="3.40.50.300">
    <property type="entry name" value="P-loop containing nucleotide triphosphate hydrolases"/>
    <property type="match status" value="1"/>
</dbReference>
<evidence type="ECO:0000259" key="8">
    <source>
        <dbReference type="Pfam" id="PF18052"/>
    </source>
</evidence>
<evidence type="ECO:0000313" key="11">
    <source>
        <dbReference type="EMBL" id="KAK1685433.1"/>
    </source>
</evidence>
<keyword evidence="5" id="KW-0611">Plant defense</keyword>
<dbReference type="InterPro" id="IPR056789">
    <property type="entry name" value="LRR_R13L1-DRL21"/>
</dbReference>
<dbReference type="InterPro" id="IPR032675">
    <property type="entry name" value="LRR_dom_sf"/>
</dbReference>
<dbReference type="InterPro" id="IPR002182">
    <property type="entry name" value="NB-ARC"/>
</dbReference>
<evidence type="ECO:0000256" key="2">
    <source>
        <dbReference type="ARBA" id="ARBA00022614"/>
    </source>
</evidence>